<evidence type="ECO:0000256" key="5">
    <source>
        <dbReference type="ARBA" id="ARBA00022691"/>
    </source>
</evidence>
<dbReference type="Pfam" id="PF13636">
    <property type="entry name" value="Methyltranf_PUA"/>
    <property type="match status" value="1"/>
</dbReference>
<dbReference type="PANTHER" id="PTHR22807">
    <property type="entry name" value="NOP2 YEAST -RELATED NOL1/NOP2/FMU SUN DOMAIN-CONTAINING"/>
    <property type="match status" value="1"/>
</dbReference>
<dbReference type="CDD" id="cd02440">
    <property type="entry name" value="AdoMet_MTases"/>
    <property type="match status" value="1"/>
</dbReference>
<dbReference type="NCBIfam" id="TIGR00446">
    <property type="entry name" value="nop2p"/>
    <property type="match status" value="1"/>
</dbReference>
<evidence type="ECO:0000256" key="8">
    <source>
        <dbReference type="SAM" id="MobiDB-lite"/>
    </source>
</evidence>
<dbReference type="InterPro" id="IPR029063">
    <property type="entry name" value="SAM-dependent_MTases_sf"/>
</dbReference>
<dbReference type="PROSITE" id="PS51686">
    <property type="entry name" value="SAM_MT_RSMB_NOP"/>
    <property type="match status" value="1"/>
</dbReference>
<feature type="domain" description="SAM-dependent MTase RsmB/NOP-type" evidence="9">
    <location>
        <begin position="15"/>
        <end position="299"/>
    </location>
</feature>
<evidence type="ECO:0000259" key="9">
    <source>
        <dbReference type="PROSITE" id="PS51686"/>
    </source>
</evidence>
<dbReference type="PANTHER" id="PTHR22807:SF30">
    <property type="entry name" value="28S RRNA (CYTOSINE(4447)-C(5))-METHYLTRANSFERASE-RELATED"/>
    <property type="match status" value="1"/>
</dbReference>
<gene>
    <name evidence="10" type="primary">rsmF_1</name>
    <name evidence="10" type="ORF">F130042H8_16950</name>
</gene>
<proteinExistence type="inferred from homology"/>
<feature type="binding site" evidence="7">
    <location>
        <begin position="113"/>
        <end position="119"/>
    </location>
    <ligand>
        <name>S-adenosyl-L-methionine</name>
        <dbReference type="ChEBI" id="CHEBI:59789"/>
    </ligand>
</feature>
<evidence type="ECO:0000256" key="3">
    <source>
        <dbReference type="ARBA" id="ARBA00022603"/>
    </source>
</evidence>
<comment type="caution">
    <text evidence="7">Lacks conserved residue(s) required for the propagation of feature annotation.</text>
</comment>
<dbReference type="InterPro" id="IPR031341">
    <property type="entry name" value="Methyltr_RsmF_N"/>
</dbReference>
<keyword evidence="11" id="KW-1185">Reference proteome</keyword>
<feature type="binding site" evidence="7">
    <location>
        <position position="137"/>
    </location>
    <ligand>
        <name>S-adenosyl-L-methionine</name>
        <dbReference type="ChEBI" id="CHEBI:59789"/>
    </ligand>
</feature>
<sequence>MRDTLLLPEAFLAEMRELLGAEFDQYIKSYDEEWKPGLRVNTLKLSPESFKEVFPWKLEPVSWTENGFYYDAQERPSRHPAYYAGLYYLQEPSAMTPAAMLPVEPGDKVLDVCAAPGGKSTELAAKLKGRGLLVSNDISYSRARALLKNLELAGAANIAVVSEEPGKLAAVWPEFFDKILVDAPCSGEGMFRRDEDMVKDWRERGPEYYSPLQKEILKQSVAMLKPGGMLLYSTCTFSKKEDEDNVSFLLKECPEMELVPLKTGAVCGALDGIGLSGCMRLFPHRVKGEGHFLALLRKKEKGMGGEQNVQPFGEPEMEDAPPEQKERGRLKDRRGKSPKDSQRCSARTGAKVQDQTTDEGKRELEAFLKMCRVRWETERIFIHQENAYYLPEGLKPGLPLRFLRTGLLLGELKKGRFEPSQALAMALKAEEFGTLLDLTEEDPRVLRYLKGETISLLPEESPVKGWCLVAYRGFPLGWAKGNGMSLKNKYYPGWRWQ</sequence>
<keyword evidence="4 7" id="KW-0808">Transferase</keyword>
<dbReference type="Pfam" id="PF17126">
    <property type="entry name" value="RsmF_methylt_CI"/>
    <property type="match status" value="1"/>
</dbReference>
<evidence type="ECO:0000256" key="1">
    <source>
        <dbReference type="ARBA" id="ARBA00007494"/>
    </source>
</evidence>
<evidence type="ECO:0000313" key="10">
    <source>
        <dbReference type="EMBL" id="GAA6268635.1"/>
    </source>
</evidence>
<dbReference type="Proteomes" id="UP001600894">
    <property type="component" value="Unassembled WGS sequence"/>
</dbReference>
<dbReference type="InterPro" id="IPR049560">
    <property type="entry name" value="MeTrfase_RsmB-F_NOP2_cat"/>
</dbReference>
<name>A0ABQ0AX75_9FIRM</name>
<dbReference type="Gene3D" id="3.30.70.1170">
    <property type="entry name" value="Sun protein, domain 3"/>
    <property type="match status" value="1"/>
</dbReference>
<dbReference type="RefSeq" id="WP_390469650.1">
    <property type="nucleotide sequence ID" value="NZ_BAABXL010000001.1"/>
</dbReference>
<comment type="similarity">
    <text evidence="1 7">Belongs to the class I-like SAM-binding methyltransferase superfamily. RsmB/NOP family.</text>
</comment>
<keyword evidence="3 7" id="KW-0489">Methyltransferase</keyword>
<feature type="active site" description="Nucleophile" evidence="7">
    <location>
        <position position="235"/>
    </location>
</feature>
<protein>
    <submittedName>
        <fullName evidence="10">16S rRNA (Cytosine(1407)-C(5))-methyltransferase RsmF</fullName>
    </submittedName>
</protein>
<feature type="region of interest" description="Disordered" evidence="8">
    <location>
        <begin position="302"/>
        <end position="359"/>
    </location>
</feature>
<comment type="caution">
    <text evidence="10">The sequence shown here is derived from an EMBL/GenBank/DDBJ whole genome shotgun (WGS) entry which is preliminary data.</text>
</comment>
<evidence type="ECO:0000313" key="11">
    <source>
        <dbReference type="Proteomes" id="UP001600894"/>
    </source>
</evidence>
<organism evidence="10 11">
    <name type="scientific">Enterocloster alcoholdehydrogenati</name>
    <dbReference type="NCBI Taxonomy" id="2547410"/>
    <lineage>
        <taxon>Bacteria</taxon>
        <taxon>Bacillati</taxon>
        <taxon>Bacillota</taxon>
        <taxon>Clostridia</taxon>
        <taxon>Lachnospirales</taxon>
        <taxon>Lachnospiraceae</taxon>
        <taxon>Enterocloster</taxon>
    </lineage>
</organism>
<feature type="compositionally biased region" description="Basic and acidic residues" evidence="8">
    <location>
        <begin position="322"/>
        <end position="342"/>
    </location>
</feature>
<dbReference type="InterPro" id="IPR011023">
    <property type="entry name" value="Nop2p"/>
</dbReference>
<dbReference type="InterPro" id="IPR023267">
    <property type="entry name" value="RCMT"/>
</dbReference>
<dbReference type="InterPro" id="IPR001678">
    <property type="entry name" value="MeTrfase_RsmB-F_NOP2_dom"/>
</dbReference>
<dbReference type="SUPFAM" id="SSF53335">
    <property type="entry name" value="S-adenosyl-L-methionine-dependent methyltransferases"/>
    <property type="match status" value="1"/>
</dbReference>
<accession>A0ABQ0AX75</accession>
<dbReference type="InterPro" id="IPR027391">
    <property type="entry name" value="Nol1_Nop2_Fmu_2"/>
</dbReference>
<reference evidence="10 11" key="1">
    <citation type="submission" date="2024-04" db="EMBL/GenBank/DDBJ databases">
        <title>Defined microbial consortia suppress multidrug-resistant proinflammatory Enterobacteriaceae via ecological control.</title>
        <authorList>
            <person name="Furuichi M."/>
            <person name="Kawaguchi T."/>
            <person name="Pust M."/>
            <person name="Yasuma K."/>
            <person name="Plichta D."/>
            <person name="Hasegawa N."/>
            <person name="Ohya T."/>
            <person name="Bhattarai S."/>
            <person name="Sasajima S."/>
            <person name="Aoto Y."/>
            <person name="Tuganbaev T."/>
            <person name="Yaginuma M."/>
            <person name="Ueda M."/>
            <person name="Okahashi N."/>
            <person name="Amafuji K."/>
            <person name="Kiridooshi Y."/>
            <person name="Sugita K."/>
            <person name="Strazar M."/>
            <person name="Skelly A."/>
            <person name="Suda W."/>
            <person name="Hattori M."/>
            <person name="Nakamoto N."/>
            <person name="Caballero S."/>
            <person name="Norman J."/>
            <person name="Olle B."/>
            <person name="Tanoue T."/>
            <person name="Arita M."/>
            <person name="Bucci V."/>
            <person name="Atarashi K."/>
            <person name="Xavier R."/>
            <person name="Honda K."/>
        </authorList>
    </citation>
    <scope>NUCLEOTIDE SEQUENCE [LARGE SCALE GENOMIC DNA]</scope>
    <source>
        <strain evidence="11">f13</strain>
    </source>
</reference>
<keyword evidence="2" id="KW-0963">Cytoplasm</keyword>
<dbReference type="InterPro" id="IPR031340">
    <property type="entry name" value="RsmF_methylt_CI"/>
</dbReference>
<evidence type="ECO:0000256" key="4">
    <source>
        <dbReference type="ARBA" id="ARBA00022679"/>
    </source>
</evidence>
<dbReference type="EMBL" id="BAABXL010000001">
    <property type="protein sequence ID" value="GAA6268635.1"/>
    <property type="molecule type" value="Genomic_DNA"/>
</dbReference>
<dbReference type="PROSITE" id="PS01153">
    <property type="entry name" value="NOL1_NOP2_SUN"/>
    <property type="match status" value="1"/>
</dbReference>
<dbReference type="Pfam" id="PF01189">
    <property type="entry name" value="Methyltr_RsmB-F"/>
    <property type="match status" value="1"/>
</dbReference>
<dbReference type="Gene3D" id="3.40.50.150">
    <property type="entry name" value="Vaccinia Virus protein VP39"/>
    <property type="match status" value="1"/>
</dbReference>
<feature type="binding site" evidence="7">
    <location>
        <position position="182"/>
    </location>
    <ligand>
        <name>S-adenosyl-L-methionine</name>
        <dbReference type="ChEBI" id="CHEBI:59789"/>
    </ligand>
</feature>
<keyword evidence="5 7" id="KW-0949">S-adenosyl-L-methionine</keyword>
<dbReference type="CDD" id="cd21147">
    <property type="entry name" value="RsmF_methylt_CTD1"/>
    <property type="match status" value="1"/>
</dbReference>
<evidence type="ECO:0000256" key="2">
    <source>
        <dbReference type="ARBA" id="ARBA00022490"/>
    </source>
</evidence>
<evidence type="ECO:0000256" key="6">
    <source>
        <dbReference type="ARBA" id="ARBA00022884"/>
    </source>
</evidence>
<dbReference type="InterPro" id="IPR018314">
    <property type="entry name" value="RsmB/NOL1/NOP2-like_CS"/>
</dbReference>
<dbReference type="PRINTS" id="PR02008">
    <property type="entry name" value="RCMTFAMILY"/>
</dbReference>
<dbReference type="Pfam" id="PF17125">
    <property type="entry name" value="Methyltr_RsmF_N"/>
    <property type="match status" value="1"/>
</dbReference>
<dbReference type="Gene3D" id="2.30.130.60">
    <property type="match status" value="1"/>
</dbReference>
<evidence type="ECO:0000256" key="7">
    <source>
        <dbReference type="PROSITE-ProRule" id="PRU01023"/>
    </source>
</evidence>
<keyword evidence="6 7" id="KW-0694">RNA-binding</keyword>